<keyword evidence="11" id="KW-0460">Magnesium</keyword>
<dbReference type="Pfam" id="PF04928">
    <property type="entry name" value="PAP_central"/>
    <property type="match status" value="1"/>
</dbReference>
<dbReference type="InterPro" id="IPR043519">
    <property type="entry name" value="NT_sf"/>
</dbReference>
<dbReference type="GO" id="GO:0005524">
    <property type="term" value="F:ATP binding"/>
    <property type="evidence" value="ECO:0007669"/>
    <property type="project" value="UniProtKB-KW"/>
</dbReference>
<dbReference type="Pfam" id="PF20750">
    <property type="entry name" value="PAP_NTPase"/>
    <property type="match status" value="1"/>
</dbReference>
<sequence length="499" mass="57805">MMATVKKSITNDDWLSYLQRYHIIETEEESQVRRTIIKLLEAILPSFSRAVAKEHDWKRGDIGCTLLPFGSYALGGYLRNADIDLILVCPQSVHRRDFFKLFPPLLKQQPQVTGLETVQRAAVPIIKFNIDKISVDISFVRLRIDKVMPNINFLDDSLLMDIDETCLASMDGPRVNQFCKRQINQQHVRLFQTCLQCIKHWATERGIYSKPIGYLNGSAWTLLLVKTYMSIKHQEGLTVTYILQEFFKMWSRWPWQTPVMLTNYIPDRNGGRIEYKNLTQFEGSVMPIVSPCYPVCNVAPNVTKSTKKVLQRELERGYALLTMEGVTASALIHKLFNPINYLTRYKHFINIVTSTSTINNHEAWTGRMAIYIPKYIEMIEEDPAIKEVQPLMKPYDTVVNYRTTEEKIDLQNGFTQEEARIHDNGKMNPGVIYLTYYLIGITFNTAFKEVDLTSYSKTFLSLLNSKKRRDENVSWALRYIKRSEAAAFLRLSLDKSSQQ</sequence>
<dbReference type="VEuPathDB" id="FungiDB:BCV72DRAFT_201717"/>
<dbReference type="GO" id="GO:0006397">
    <property type="term" value="P:mRNA processing"/>
    <property type="evidence" value="ECO:0007669"/>
    <property type="project" value="UniProtKB-KW"/>
</dbReference>
<keyword evidence="8" id="KW-0479">Metal-binding</keyword>
<name>A0A1X0SF07_RHIZD</name>
<feature type="domain" description="Poly(A) polymerase RNA-binding" evidence="13">
    <location>
        <begin position="343"/>
        <end position="484"/>
    </location>
</feature>
<evidence type="ECO:0000259" key="13">
    <source>
        <dbReference type="Pfam" id="PF04926"/>
    </source>
</evidence>
<dbReference type="GO" id="GO:0046872">
    <property type="term" value="F:metal ion binding"/>
    <property type="evidence" value="ECO:0007669"/>
    <property type="project" value="UniProtKB-KW"/>
</dbReference>
<dbReference type="CDD" id="cd05402">
    <property type="entry name" value="NT_PAP_TUTase"/>
    <property type="match status" value="1"/>
</dbReference>
<dbReference type="SUPFAM" id="SSF81301">
    <property type="entry name" value="Nucleotidyltransferase"/>
    <property type="match status" value="1"/>
</dbReference>
<dbReference type="OMA" id="IVTPCYP"/>
<dbReference type="EC" id="2.7.7.19" evidence="5"/>
<dbReference type="AlphaFoldDB" id="A0A1X0SF07"/>
<evidence type="ECO:0000256" key="12">
    <source>
        <dbReference type="ARBA" id="ARBA00023242"/>
    </source>
</evidence>
<dbReference type="GO" id="GO:0031123">
    <property type="term" value="P:RNA 3'-end processing"/>
    <property type="evidence" value="ECO:0007669"/>
    <property type="project" value="InterPro"/>
</dbReference>
<evidence type="ECO:0000313" key="16">
    <source>
        <dbReference type="EMBL" id="ORE22728.1"/>
    </source>
</evidence>
<evidence type="ECO:0000256" key="3">
    <source>
        <dbReference type="ARBA" id="ARBA00004123"/>
    </source>
</evidence>
<comment type="similarity">
    <text evidence="4">Belongs to the poly(A) polymerase family.</text>
</comment>
<dbReference type="Gene3D" id="1.10.1410.10">
    <property type="match status" value="1"/>
</dbReference>
<dbReference type="EMBL" id="KV921264">
    <property type="protein sequence ID" value="ORE22728.1"/>
    <property type="molecule type" value="Genomic_DNA"/>
</dbReference>
<dbReference type="SUPFAM" id="SSF55003">
    <property type="entry name" value="PAP/Archaeal CCA-adding enzyme, C-terminal domain"/>
    <property type="match status" value="1"/>
</dbReference>
<organism evidence="16 17">
    <name type="scientific">Rhizopus microsporus</name>
    <dbReference type="NCBI Taxonomy" id="58291"/>
    <lineage>
        <taxon>Eukaryota</taxon>
        <taxon>Fungi</taxon>
        <taxon>Fungi incertae sedis</taxon>
        <taxon>Mucoromycota</taxon>
        <taxon>Mucoromycotina</taxon>
        <taxon>Mucoromycetes</taxon>
        <taxon>Mucorales</taxon>
        <taxon>Mucorineae</taxon>
        <taxon>Rhizopodaceae</taxon>
        <taxon>Rhizopus</taxon>
    </lineage>
</organism>
<dbReference type="Proteomes" id="UP000242381">
    <property type="component" value="Unassembled WGS sequence"/>
</dbReference>
<dbReference type="Gene3D" id="3.30.460.10">
    <property type="entry name" value="Beta Polymerase, domain 2"/>
    <property type="match status" value="1"/>
</dbReference>
<dbReference type="GO" id="GO:0003723">
    <property type="term" value="F:RNA binding"/>
    <property type="evidence" value="ECO:0007669"/>
    <property type="project" value="InterPro"/>
</dbReference>
<keyword evidence="7 16" id="KW-0808">Transferase</keyword>
<evidence type="ECO:0000256" key="6">
    <source>
        <dbReference type="ARBA" id="ARBA00022664"/>
    </source>
</evidence>
<comment type="subcellular location">
    <subcellularLocation>
        <location evidence="3">Nucleus</location>
    </subcellularLocation>
</comment>
<dbReference type="PANTHER" id="PTHR10682:SF10">
    <property type="entry name" value="POLYNUCLEOTIDE ADENYLYLTRANSFERASE"/>
    <property type="match status" value="1"/>
</dbReference>
<evidence type="ECO:0000256" key="1">
    <source>
        <dbReference type="ARBA" id="ARBA00001936"/>
    </source>
</evidence>
<gene>
    <name evidence="16" type="ORF">BCV71DRAFT_113516</name>
</gene>
<keyword evidence="12" id="KW-0539">Nucleus</keyword>
<comment type="cofactor">
    <cofactor evidence="2">
        <name>Mg(2+)</name>
        <dbReference type="ChEBI" id="CHEBI:18420"/>
    </cofactor>
</comment>
<dbReference type="InterPro" id="IPR048840">
    <property type="entry name" value="PolA_pol_NTPase"/>
</dbReference>
<evidence type="ECO:0000256" key="4">
    <source>
        <dbReference type="ARBA" id="ARBA00010912"/>
    </source>
</evidence>
<protein>
    <recommendedName>
        <fullName evidence="5">polynucleotide adenylyltransferase</fullName>
        <ecNumber evidence="5">2.7.7.19</ecNumber>
    </recommendedName>
</protein>
<reference evidence="16 17" key="1">
    <citation type="journal article" date="2016" name="Proc. Natl. Acad. Sci. U.S.A.">
        <title>Lipid metabolic changes in an early divergent fungus govern the establishment of a mutualistic symbiosis with endobacteria.</title>
        <authorList>
            <person name="Lastovetsky O.A."/>
            <person name="Gaspar M.L."/>
            <person name="Mondo S.J."/>
            <person name="LaButti K.M."/>
            <person name="Sandor L."/>
            <person name="Grigoriev I.V."/>
            <person name="Henry S.A."/>
            <person name="Pawlowska T.E."/>
        </authorList>
    </citation>
    <scope>NUCLEOTIDE SEQUENCE [LARGE SCALE GENOMIC DNA]</scope>
    <source>
        <strain evidence="16 17">ATCC 11559</strain>
    </source>
</reference>
<dbReference type="Gene3D" id="3.30.70.590">
    <property type="entry name" value="Poly(A) polymerase predicted RNA binding domain"/>
    <property type="match status" value="1"/>
</dbReference>
<dbReference type="InterPro" id="IPR007012">
    <property type="entry name" value="PolA_pol_cen_dom"/>
</dbReference>
<accession>A0A1X0SF07</accession>
<dbReference type="SUPFAM" id="SSF81631">
    <property type="entry name" value="PAP/OAS1 substrate-binding domain"/>
    <property type="match status" value="1"/>
</dbReference>
<dbReference type="InterPro" id="IPR011068">
    <property type="entry name" value="NuclTrfase_I-like_C"/>
</dbReference>
<evidence type="ECO:0000256" key="2">
    <source>
        <dbReference type="ARBA" id="ARBA00001946"/>
    </source>
</evidence>
<evidence type="ECO:0000256" key="10">
    <source>
        <dbReference type="ARBA" id="ARBA00022840"/>
    </source>
</evidence>
<comment type="cofactor">
    <cofactor evidence="1">
        <name>Mn(2+)</name>
        <dbReference type="ChEBI" id="CHEBI:29035"/>
    </cofactor>
</comment>
<dbReference type="Pfam" id="PF04926">
    <property type="entry name" value="PAP_RNA-bind"/>
    <property type="match status" value="1"/>
</dbReference>
<keyword evidence="9" id="KW-0547">Nucleotide-binding</keyword>
<keyword evidence="10" id="KW-0067">ATP-binding</keyword>
<dbReference type="GO" id="GO:0005634">
    <property type="term" value="C:nucleus"/>
    <property type="evidence" value="ECO:0007669"/>
    <property type="project" value="UniProtKB-SubCell"/>
</dbReference>
<keyword evidence="6" id="KW-0507">mRNA processing</keyword>
<feature type="domain" description="Poly(A) polymerase central" evidence="14">
    <location>
        <begin position="191"/>
        <end position="322"/>
    </location>
</feature>
<evidence type="ECO:0000256" key="5">
    <source>
        <dbReference type="ARBA" id="ARBA00012388"/>
    </source>
</evidence>
<dbReference type="GO" id="GO:1990817">
    <property type="term" value="F:poly(A) RNA polymerase activity"/>
    <property type="evidence" value="ECO:0007669"/>
    <property type="project" value="UniProtKB-EC"/>
</dbReference>
<evidence type="ECO:0000256" key="9">
    <source>
        <dbReference type="ARBA" id="ARBA00022741"/>
    </source>
</evidence>
<evidence type="ECO:0000259" key="15">
    <source>
        <dbReference type="Pfam" id="PF20750"/>
    </source>
</evidence>
<evidence type="ECO:0000256" key="7">
    <source>
        <dbReference type="ARBA" id="ARBA00022679"/>
    </source>
</evidence>
<evidence type="ECO:0000256" key="8">
    <source>
        <dbReference type="ARBA" id="ARBA00022723"/>
    </source>
</evidence>
<dbReference type="PANTHER" id="PTHR10682">
    <property type="entry name" value="POLY A POLYMERASE"/>
    <property type="match status" value="1"/>
</dbReference>
<evidence type="ECO:0000256" key="11">
    <source>
        <dbReference type="ARBA" id="ARBA00022842"/>
    </source>
</evidence>
<proteinExistence type="inferred from homology"/>
<evidence type="ECO:0000313" key="17">
    <source>
        <dbReference type="Proteomes" id="UP000242381"/>
    </source>
</evidence>
<dbReference type="InterPro" id="IPR007010">
    <property type="entry name" value="PolA_pol_RNA-bd_dom"/>
</dbReference>
<feature type="domain" description="Poly(A) polymerase nucleotidyltransferase" evidence="15">
    <location>
        <begin position="11"/>
        <end position="177"/>
    </location>
</feature>
<evidence type="ECO:0000259" key="14">
    <source>
        <dbReference type="Pfam" id="PF04928"/>
    </source>
</evidence>